<name>A0ABZ3H9N3_9BACT</name>
<protein>
    <recommendedName>
        <fullName evidence="3">Lipoprotein</fullName>
    </recommendedName>
</protein>
<organism evidence="1 2">
    <name type="scientific">Sulfurimonas diazotrophicus</name>
    <dbReference type="NCBI Taxonomy" id="3131939"/>
    <lineage>
        <taxon>Bacteria</taxon>
        <taxon>Pseudomonadati</taxon>
        <taxon>Campylobacterota</taxon>
        <taxon>Epsilonproteobacteria</taxon>
        <taxon>Campylobacterales</taxon>
        <taxon>Sulfurimonadaceae</taxon>
        <taxon>Sulfurimonas</taxon>
    </lineage>
</organism>
<evidence type="ECO:0000313" key="2">
    <source>
        <dbReference type="Proteomes" id="UP001447842"/>
    </source>
</evidence>
<sequence length="150" mass="15968">MIKEVTAVGLAVAAAIGLGACSKKAPDCDAEEVVAYLKHDDGVLKGFIERRYELTKVVDGGLEGNRRECSAVLTTTVTLKEDLETIMEEAQKTSKSEGISGQLMVGSYLMGLSLLGLQKKGDTSVDESALTYTTAYTEKGESVITVTKVQ</sequence>
<gene>
    <name evidence="1" type="ORF">WCY31_00505</name>
</gene>
<dbReference type="PROSITE" id="PS51257">
    <property type="entry name" value="PROKAR_LIPOPROTEIN"/>
    <property type="match status" value="1"/>
</dbReference>
<dbReference type="Proteomes" id="UP001447842">
    <property type="component" value="Chromosome"/>
</dbReference>
<evidence type="ECO:0008006" key="3">
    <source>
        <dbReference type="Google" id="ProtNLM"/>
    </source>
</evidence>
<accession>A0ABZ3H9N3</accession>
<dbReference type="EMBL" id="CP147920">
    <property type="protein sequence ID" value="XAU15198.1"/>
    <property type="molecule type" value="Genomic_DNA"/>
</dbReference>
<keyword evidence="2" id="KW-1185">Reference proteome</keyword>
<evidence type="ECO:0000313" key="1">
    <source>
        <dbReference type="EMBL" id="XAU15198.1"/>
    </source>
</evidence>
<proteinExistence type="predicted"/>
<reference evidence="1 2" key="1">
    <citation type="submission" date="2024-03" db="EMBL/GenBank/DDBJ databases">
        <title>Sulfurimonas sp. HSL3-1.</title>
        <authorList>
            <person name="Wang S."/>
        </authorList>
    </citation>
    <scope>NUCLEOTIDE SEQUENCE [LARGE SCALE GENOMIC DNA]</scope>
    <source>
        <strain evidence="1 2">HSL3-1</strain>
    </source>
</reference>
<dbReference type="RefSeq" id="WP_345972767.1">
    <property type="nucleotide sequence ID" value="NZ_CP147920.1"/>
</dbReference>